<dbReference type="SUPFAM" id="SSF51445">
    <property type="entry name" value="(Trans)glycosidases"/>
    <property type="match status" value="1"/>
</dbReference>
<dbReference type="Proteomes" id="UP000729357">
    <property type="component" value="Unassembled WGS sequence"/>
</dbReference>
<protein>
    <recommendedName>
        <fullName evidence="4">chitinase</fullName>
        <ecNumber evidence="4">3.2.1.14</ecNumber>
    </recommendedName>
</protein>
<dbReference type="PANTHER" id="PTHR11177">
    <property type="entry name" value="CHITINASE"/>
    <property type="match status" value="1"/>
</dbReference>
<feature type="non-terminal residue" evidence="14">
    <location>
        <position position="1"/>
    </location>
</feature>
<dbReference type="EMBL" id="JAHFXS010000006">
    <property type="protein sequence ID" value="KAG9991110.1"/>
    <property type="molecule type" value="Genomic_DNA"/>
</dbReference>
<keyword evidence="7" id="KW-0146">Chitin degradation</keyword>
<proteinExistence type="inferred from homology"/>
<dbReference type="InterPro" id="IPR050314">
    <property type="entry name" value="Glycosyl_Hydrlase_18"/>
</dbReference>
<dbReference type="InterPro" id="IPR017853">
    <property type="entry name" value="GH"/>
</dbReference>
<dbReference type="GO" id="GO:0000272">
    <property type="term" value="P:polysaccharide catabolic process"/>
    <property type="evidence" value="ECO:0007669"/>
    <property type="project" value="UniProtKB-KW"/>
</dbReference>
<accession>A0A9P8G3Q6</accession>
<dbReference type="PANTHER" id="PTHR11177:SF317">
    <property type="entry name" value="CHITINASE 12-RELATED"/>
    <property type="match status" value="1"/>
</dbReference>
<dbReference type="FunFam" id="3.20.20.80:FF:000075">
    <property type="entry name" value="Sporulation-specific chitinase"/>
    <property type="match status" value="1"/>
</dbReference>
<reference evidence="14" key="2">
    <citation type="submission" date="2021-08" db="EMBL/GenBank/DDBJ databases">
        <authorList>
            <person name="Gostincar C."/>
            <person name="Sun X."/>
            <person name="Song Z."/>
            <person name="Gunde-Cimerman N."/>
        </authorList>
    </citation>
    <scope>NUCLEOTIDE SEQUENCE</scope>
    <source>
        <strain evidence="14">EXF-9298</strain>
    </source>
</reference>
<gene>
    <name evidence="14" type="ORF">KCU98_g626</name>
</gene>
<comment type="catalytic activity">
    <reaction evidence="1">
        <text>Random endo-hydrolysis of N-acetyl-beta-D-glucosaminide (1-&gt;4)-beta-linkages in chitin and chitodextrins.</text>
        <dbReference type="EC" id="3.2.1.14"/>
    </reaction>
</comment>
<dbReference type="InterPro" id="IPR001223">
    <property type="entry name" value="Glyco_hydro18_cat"/>
</dbReference>
<dbReference type="InterPro" id="IPR029070">
    <property type="entry name" value="Chitinase_insertion_sf"/>
</dbReference>
<name>A0A9P8G3Q6_AURME</name>
<evidence type="ECO:0000259" key="13">
    <source>
        <dbReference type="PROSITE" id="PS51910"/>
    </source>
</evidence>
<feature type="chain" id="PRO_5040433795" description="chitinase" evidence="12">
    <location>
        <begin position="20"/>
        <end position="490"/>
    </location>
</feature>
<evidence type="ECO:0000256" key="12">
    <source>
        <dbReference type="SAM" id="SignalP"/>
    </source>
</evidence>
<keyword evidence="10" id="KW-0624">Polysaccharide degradation</keyword>
<organism evidence="14 15">
    <name type="scientific">Aureobasidium melanogenum</name>
    <name type="common">Aureobasidium pullulans var. melanogenum</name>
    <dbReference type="NCBI Taxonomy" id="46634"/>
    <lineage>
        <taxon>Eukaryota</taxon>
        <taxon>Fungi</taxon>
        <taxon>Dikarya</taxon>
        <taxon>Ascomycota</taxon>
        <taxon>Pezizomycotina</taxon>
        <taxon>Dothideomycetes</taxon>
        <taxon>Dothideomycetidae</taxon>
        <taxon>Dothideales</taxon>
        <taxon>Saccotheciaceae</taxon>
        <taxon>Aureobasidium</taxon>
    </lineage>
</organism>
<dbReference type="InterPro" id="IPR011583">
    <property type="entry name" value="Chitinase_II/V-like_cat"/>
</dbReference>
<dbReference type="PROSITE" id="PS51910">
    <property type="entry name" value="GH18_2"/>
    <property type="match status" value="1"/>
</dbReference>
<dbReference type="SMART" id="SM00636">
    <property type="entry name" value="Glyco_18"/>
    <property type="match status" value="1"/>
</dbReference>
<evidence type="ECO:0000256" key="5">
    <source>
        <dbReference type="ARBA" id="ARBA00022525"/>
    </source>
</evidence>
<feature type="signal peptide" evidence="12">
    <location>
        <begin position="1"/>
        <end position="19"/>
    </location>
</feature>
<feature type="domain" description="GH18" evidence="13">
    <location>
        <begin position="95"/>
        <end position="461"/>
    </location>
</feature>
<evidence type="ECO:0000256" key="1">
    <source>
        <dbReference type="ARBA" id="ARBA00000822"/>
    </source>
</evidence>
<keyword evidence="12" id="KW-0732">Signal</keyword>
<dbReference type="GO" id="GO:0008061">
    <property type="term" value="F:chitin binding"/>
    <property type="evidence" value="ECO:0007669"/>
    <property type="project" value="InterPro"/>
</dbReference>
<dbReference type="AlphaFoldDB" id="A0A9P8G3Q6"/>
<evidence type="ECO:0000256" key="9">
    <source>
        <dbReference type="ARBA" id="ARBA00023295"/>
    </source>
</evidence>
<dbReference type="Gene3D" id="3.10.50.10">
    <property type="match status" value="1"/>
</dbReference>
<dbReference type="SUPFAM" id="SSF54556">
    <property type="entry name" value="Chitinase insertion domain"/>
    <property type="match status" value="1"/>
</dbReference>
<dbReference type="EC" id="3.2.1.14" evidence="4"/>
<sequence>MRTLLTGLLLTLLPASVLCLNSVCQGGIELLATGASSDRAQGTGLTGLDVVTTTAFASSQALTTVSPRRVLRSYDLPKGFTQSSVKDSVGDNDGYRAAAYYVNWATYARNYQPYDLPVENLTHVFYAFANIGPEDGKVFLSDTYADTDKIFPSETWSESSTNLRGCLEQLFLLKKKNRRLKTLLSIGGSTYSQNIGNAISTEQGRQNFAQTAVALLADLGFDGLDIDWEHVETDADAQSYVSLLSTVRAELDKYALSLPQHPRFLLTVASSCGPSSFDLLKLTEMDHYVDFWNLMAYDFAGSWSALTGHQANVYLSTNNTASTPFSTNAAVDRYIQSAGIISSKLVLGMPLYGRVFAETVGPGSSYVGSGNGGDWEPGIWDFKSLPRPGAVENCDQQMIACWSYDSLNKLMVTYDTPYSASAKADYIKQRNLGGAMWWESSGDRTDERSIINSVVDKFKVAGADQMDNTYNVLHYPSSKYDNVRNTFPNG</sequence>
<evidence type="ECO:0000256" key="8">
    <source>
        <dbReference type="ARBA" id="ARBA00023277"/>
    </source>
</evidence>
<comment type="caution">
    <text evidence="14">The sequence shown here is derived from an EMBL/GenBank/DDBJ whole genome shotgun (WGS) entry which is preliminary data.</text>
</comment>
<dbReference type="GO" id="GO:0008843">
    <property type="term" value="F:endochitinase activity"/>
    <property type="evidence" value="ECO:0007669"/>
    <property type="project" value="UniProtKB-EC"/>
</dbReference>
<evidence type="ECO:0000256" key="10">
    <source>
        <dbReference type="ARBA" id="ARBA00023326"/>
    </source>
</evidence>
<keyword evidence="15" id="KW-1185">Reference proteome</keyword>
<comment type="similarity">
    <text evidence="3">Belongs to the glycosyl hydrolase 18 family. Chitinase class V subfamily.</text>
</comment>
<dbReference type="GO" id="GO:0005576">
    <property type="term" value="C:extracellular region"/>
    <property type="evidence" value="ECO:0007669"/>
    <property type="project" value="UniProtKB-SubCell"/>
</dbReference>
<dbReference type="CDD" id="cd06548">
    <property type="entry name" value="GH18_chitinase"/>
    <property type="match status" value="1"/>
</dbReference>
<keyword evidence="5" id="KW-0964">Secreted</keyword>
<keyword evidence="8" id="KW-0119">Carbohydrate metabolism</keyword>
<dbReference type="GO" id="GO:0006032">
    <property type="term" value="P:chitin catabolic process"/>
    <property type="evidence" value="ECO:0007669"/>
    <property type="project" value="UniProtKB-KW"/>
</dbReference>
<evidence type="ECO:0000313" key="15">
    <source>
        <dbReference type="Proteomes" id="UP000729357"/>
    </source>
</evidence>
<evidence type="ECO:0000256" key="3">
    <source>
        <dbReference type="ARBA" id="ARBA00008682"/>
    </source>
</evidence>
<dbReference type="Pfam" id="PF00704">
    <property type="entry name" value="Glyco_hydro_18"/>
    <property type="match status" value="1"/>
</dbReference>
<evidence type="ECO:0000256" key="2">
    <source>
        <dbReference type="ARBA" id="ARBA00004613"/>
    </source>
</evidence>
<keyword evidence="6 11" id="KW-0378">Hydrolase</keyword>
<evidence type="ECO:0000256" key="4">
    <source>
        <dbReference type="ARBA" id="ARBA00012729"/>
    </source>
</evidence>
<keyword evidence="9 11" id="KW-0326">Glycosidase</keyword>
<evidence type="ECO:0000256" key="11">
    <source>
        <dbReference type="RuleBase" id="RU000489"/>
    </source>
</evidence>
<reference evidence="14" key="1">
    <citation type="journal article" date="2021" name="J Fungi (Basel)">
        <title>Virulence traits and population genomics of the black yeast Aureobasidium melanogenum.</title>
        <authorList>
            <person name="Cernosa A."/>
            <person name="Sun X."/>
            <person name="Gostincar C."/>
            <person name="Fang C."/>
            <person name="Gunde-Cimerman N."/>
            <person name="Song Z."/>
        </authorList>
    </citation>
    <scope>NUCLEOTIDE SEQUENCE</scope>
    <source>
        <strain evidence="14">EXF-9298</strain>
    </source>
</reference>
<dbReference type="Gene3D" id="3.20.20.80">
    <property type="entry name" value="Glycosidases"/>
    <property type="match status" value="1"/>
</dbReference>
<evidence type="ECO:0000256" key="6">
    <source>
        <dbReference type="ARBA" id="ARBA00022801"/>
    </source>
</evidence>
<dbReference type="PROSITE" id="PS01095">
    <property type="entry name" value="GH18_1"/>
    <property type="match status" value="1"/>
</dbReference>
<evidence type="ECO:0000313" key="14">
    <source>
        <dbReference type="EMBL" id="KAG9991110.1"/>
    </source>
</evidence>
<evidence type="ECO:0000256" key="7">
    <source>
        <dbReference type="ARBA" id="ARBA00023024"/>
    </source>
</evidence>
<dbReference type="InterPro" id="IPR001579">
    <property type="entry name" value="Glyco_hydro_18_chit_AS"/>
</dbReference>
<comment type="subcellular location">
    <subcellularLocation>
        <location evidence="2">Secreted</location>
    </subcellularLocation>
</comment>